<feature type="compositionally biased region" description="Low complexity" evidence="1">
    <location>
        <begin position="338"/>
        <end position="349"/>
    </location>
</feature>
<dbReference type="Proteomes" id="UP001373714">
    <property type="component" value="Unassembled WGS sequence"/>
</dbReference>
<feature type="domain" description="F-box" evidence="2">
    <location>
        <begin position="406"/>
        <end position="451"/>
    </location>
</feature>
<feature type="compositionally biased region" description="Low complexity" evidence="1">
    <location>
        <begin position="361"/>
        <end position="390"/>
    </location>
</feature>
<proteinExistence type="predicted"/>
<sequence>MSTNEASNTTIPPPTVDAVINSPTPPTATPPVSDTHETTSAPPPPPQSSDSDAVVLEDQATPSSSSSSDGRMTPSSSSDSSLDGRVTPVESSGGDLEVVEQIDAIGTDNVGSVALTGQEPVLPVQEIRDEAPVLDTPEPREGEDNNTSLSLPSSSAAAAVNGGTVTEAADEDNTPTSSEPSTPTTNIITASEEAAATDEVIEGSTEAVVRDEIVEAAREEGEVATVDREAGGEGNAIDAAVEENATVGGVEGNIAAVVVGGNETTVEGGNPTIVEGEGTEPAATEGAVEPVANDAPVVAPDEAVAAVQDAAIQETLAAEGVVAEGNEVVVAEGVEAAPAVEGGDNPPAQAEDEAPAPPPAEGENAPVVPAENEAAPTDPPLETTEETTPAEPEPEPEPWFYDPEKPTTILAIPPEIVLYMFNFLPLEGIKEFSRCSKRCRSLAIRRVFRHVNISADALKAFQKDGVLHHIADAVFGIIIRTRYLGNAGDLCNFMRECMYITPDEGLDVFKAVRRIKVSYGQIRYGRNSPVVQTGPLDSLSRLDAQFIKAMFLSLRKVAFWKRIRWVDFVVKLWEDRHGILDGPEEEDAETSPESKPGYISEENSKFLEDILEWGADDDDKGKDMLAVAPALRDVRLINFKPRRRVVYRKKVDVFEVLAWMGGMPKKVILEYISAGESNDIVPSSKMDQVRVQKNVEEMLVNLCSFQTAGFLEEIGSRFVDLKTLLILTTSAGGTSYLVPAKGSFAPWRREVLEKLEQIKSLKTIMFPVMFGQEGENINYGRRKELGEVPKDAIERLSELVIYWLENGVEGLEKVAFERRESEDEVDSNVGPGWICDIKWVNRRPKLTWEVKNQTVFVF</sequence>
<gene>
    <name evidence="3" type="ORF">TWF730_008787</name>
</gene>
<protein>
    <recommendedName>
        <fullName evidence="2">F-box domain-containing protein</fullName>
    </recommendedName>
</protein>
<dbReference type="AlphaFoldDB" id="A0AAV9V4L5"/>
<feature type="region of interest" description="Disordered" evidence="1">
    <location>
        <begin position="116"/>
        <end position="203"/>
    </location>
</feature>
<evidence type="ECO:0000313" key="4">
    <source>
        <dbReference type="Proteomes" id="UP001373714"/>
    </source>
</evidence>
<accession>A0AAV9V4L5</accession>
<dbReference type="InterPro" id="IPR001810">
    <property type="entry name" value="F-box_dom"/>
</dbReference>
<feature type="compositionally biased region" description="Polar residues" evidence="1">
    <location>
        <begin position="1"/>
        <end position="10"/>
    </location>
</feature>
<keyword evidence="4" id="KW-1185">Reference proteome</keyword>
<evidence type="ECO:0000313" key="3">
    <source>
        <dbReference type="EMBL" id="KAK6354379.1"/>
    </source>
</evidence>
<reference evidence="3 4" key="1">
    <citation type="submission" date="2019-10" db="EMBL/GenBank/DDBJ databases">
        <authorList>
            <person name="Palmer J.M."/>
        </authorList>
    </citation>
    <scope>NUCLEOTIDE SEQUENCE [LARGE SCALE GENOMIC DNA]</scope>
    <source>
        <strain evidence="3 4">TWF730</strain>
    </source>
</reference>
<feature type="region of interest" description="Disordered" evidence="1">
    <location>
        <begin position="1"/>
        <end position="103"/>
    </location>
</feature>
<feature type="region of interest" description="Disordered" evidence="1">
    <location>
        <begin position="338"/>
        <end position="402"/>
    </location>
</feature>
<feature type="compositionally biased region" description="Basic and acidic residues" evidence="1">
    <location>
        <begin position="126"/>
        <end position="143"/>
    </location>
</feature>
<evidence type="ECO:0000256" key="1">
    <source>
        <dbReference type="SAM" id="MobiDB-lite"/>
    </source>
</evidence>
<feature type="compositionally biased region" description="Low complexity" evidence="1">
    <location>
        <begin position="63"/>
        <end position="83"/>
    </location>
</feature>
<comment type="caution">
    <text evidence="3">The sequence shown here is derived from an EMBL/GenBank/DDBJ whole genome shotgun (WGS) entry which is preliminary data.</text>
</comment>
<dbReference type="PROSITE" id="PS50181">
    <property type="entry name" value="FBOX"/>
    <property type="match status" value="1"/>
</dbReference>
<feature type="compositionally biased region" description="Low complexity" evidence="1">
    <location>
        <begin position="174"/>
        <end position="185"/>
    </location>
</feature>
<name>A0AAV9V4L5_9PEZI</name>
<feature type="compositionally biased region" description="Low complexity" evidence="1">
    <location>
        <begin position="148"/>
        <end position="159"/>
    </location>
</feature>
<dbReference type="EMBL" id="JAVHNS010000005">
    <property type="protein sequence ID" value="KAK6354379.1"/>
    <property type="molecule type" value="Genomic_DNA"/>
</dbReference>
<evidence type="ECO:0000259" key="2">
    <source>
        <dbReference type="PROSITE" id="PS50181"/>
    </source>
</evidence>
<organism evidence="3 4">
    <name type="scientific">Orbilia blumenaviensis</name>
    <dbReference type="NCBI Taxonomy" id="1796055"/>
    <lineage>
        <taxon>Eukaryota</taxon>
        <taxon>Fungi</taxon>
        <taxon>Dikarya</taxon>
        <taxon>Ascomycota</taxon>
        <taxon>Pezizomycotina</taxon>
        <taxon>Orbiliomycetes</taxon>
        <taxon>Orbiliales</taxon>
        <taxon>Orbiliaceae</taxon>
        <taxon>Orbilia</taxon>
    </lineage>
</organism>